<dbReference type="PANTHER" id="PTHR13060">
    <property type="entry name" value="SGT1 PROTEIN HSGT1 SUPPRESSOR OF GCR2"/>
    <property type="match status" value="1"/>
</dbReference>
<gene>
    <name evidence="2" type="ORF">CU098_008481</name>
</gene>
<feature type="region of interest" description="Disordered" evidence="1">
    <location>
        <begin position="486"/>
        <end position="514"/>
    </location>
</feature>
<feature type="compositionally biased region" description="Acidic residues" evidence="1">
    <location>
        <begin position="566"/>
        <end position="579"/>
    </location>
</feature>
<accession>A0A367JPF4</accession>
<dbReference type="EMBL" id="PJQM01002932">
    <property type="protein sequence ID" value="RCH91850.1"/>
    <property type="molecule type" value="Genomic_DNA"/>
</dbReference>
<name>A0A367JPF4_RHIST</name>
<dbReference type="OrthoDB" id="27237at2759"/>
<dbReference type="AlphaFoldDB" id="A0A367JPF4"/>
<comment type="caution">
    <text evidence="2">The sequence shown here is derived from an EMBL/GenBank/DDBJ whole genome shotgun (WGS) entry which is preliminary data.</text>
</comment>
<reference evidence="2 3" key="1">
    <citation type="journal article" date="2018" name="G3 (Bethesda)">
        <title>Phylogenetic and Phylogenomic Definition of Rhizopus Species.</title>
        <authorList>
            <person name="Gryganskyi A.P."/>
            <person name="Golan J."/>
            <person name="Dolatabadi S."/>
            <person name="Mondo S."/>
            <person name="Robb S."/>
            <person name="Idnurm A."/>
            <person name="Muszewska A."/>
            <person name="Steczkiewicz K."/>
            <person name="Masonjones S."/>
            <person name="Liao H.L."/>
            <person name="Gajdeczka M.T."/>
            <person name="Anike F."/>
            <person name="Vuek A."/>
            <person name="Anishchenko I.M."/>
            <person name="Voigt K."/>
            <person name="de Hoog G.S."/>
            <person name="Smith M.E."/>
            <person name="Heitman J."/>
            <person name="Vilgalys R."/>
            <person name="Stajich J.E."/>
        </authorList>
    </citation>
    <scope>NUCLEOTIDE SEQUENCE [LARGE SCALE GENOMIC DNA]</scope>
    <source>
        <strain evidence="2 3">LSU 92-RS-03</strain>
    </source>
</reference>
<keyword evidence="3" id="KW-1185">Reference proteome</keyword>
<dbReference type="InterPro" id="IPR010770">
    <property type="entry name" value="Ecd"/>
</dbReference>
<feature type="region of interest" description="Disordered" evidence="1">
    <location>
        <begin position="554"/>
        <end position="579"/>
    </location>
</feature>
<evidence type="ECO:0000256" key="1">
    <source>
        <dbReference type="SAM" id="MobiDB-lite"/>
    </source>
</evidence>
<dbReference type="Pfam" id="PF07093">
    <property type="entry name" value="SGT1"/>
    <property type="match status" value="1"/>
</dbReference>
<sequence length="621" mass="71121">METLQEVFGKGASKGEDYIQYSIFLPLQKQDMKSCLHDTLDMINSLIQPIIKDYIWQKDRFHLSIVNEHSQDPSYPFLYGISRFGDCINDEWFIVYLLHQISLKIPNAVISLSDNDGDVLLIEAALELPSWLDPSNSQNRVYLYGGHLHIIPMPSSPADIFQLPASLTRERAIEMIRKQPEISLAEKNIQAAIQHRIAEYPVAAKQEIHRAQCLLPKKAAFVLLKEPQLITLAAEAFYLRDPFSMKACASMHRFPPAEGNVLSTIRFTRTTYAQTVSQKFYAPKPFRLPSVNEKKKFQYAELGMKAACGLEMLYQQTTKKGSEETHDFESDKKFAVYLDHLVKLGYFRDEKRGSQLYNLLEKQAREQYLIYRNEKDDVKNVLLDDANVEDEDIVKPSIENVRAKIDKLLSEYTEEELNKLIDTNTDKEDSDNWMSVDPQQLEEMLFKRMMKDNDIFGDLEKSIEKDSNMDLEAIMSNLGNFVESGKSGLEGVDFSNDETDEDEDDNEGQDSESEIKFDFGEFMRILKGKDDNSNEQSMLDAMEEMDQEISGHTKINGSFEKAPLEEEKEEEGIENEDAPVDVELNLVKNILESFKSQQGLPGPASNILNQFGIVLPRDEEE</sequence>
<protein>
    <submittedName>
        <fullName evidence="2">Uncharacterized protein</fullName>
    </submittedName>
</protein>
<dbReference type="GO" id="GO:0005634">
    <property type="term" value="C:nucleus"/>
    <property type="evidence" value="ECO:0007669"/>
    <property type="project" value="TreeGrafter"/>
</dbReference>
<proteinExistence type="predicted"/>
<evidence type="ECO:0000313" key="3">
    <source>
        <dbReference type="Proteomes" id="UP000253551"/>
    </source>
</evidence>
<organism evidence="2 3">
    <name type="scientific">Rhizopus stolonifer</name>
    <name type="common">Rhizopus nigricans</name>
    <dbReference type="NCBI Taxonomy" id="4846"/>
    <lineage>
        <taxon>Eukaryota</taxon>
        <taxon>Fungi</taxon>
        <taxon>Fungi incertae sedis</taxon>
        <taxon>Mucoromycota</taxon>
        <taxon>Mucoromycotina</taxon>
        <taxon>Mucoromycetes</taxon>
        <taxon>Mucorales</taxon>
        <taxon>Mucorineae</taxon>
        <taxon>Rhizopodaceae</taxon>
        <taxon>Rhizopus</taxon>
    </lineage>
</organism>
<dbReference type="STRING" id="4846.A0A367JPF4"/>
<evidence type="ECO:0000313" key="2">
    <source>
        <dbReference type="EMBL" id="RCH91850.1"/>
    </source>
</evidence>
<dbReference type="Proteomes" id="UP000253551">
    <property type="component" value="Unassembled WGS sequence"/>
</dbReference>
<feature type="compositionally biased region" description="Acidic residues" evidence="1">
    <location>
        <begin position="495"/>
        <end position="512"/>
    </location>
</feature>
<dbReference type="PANTHER" id="PTHR13060:SF0">
    <property type="entry name" value="PROTEIN ECDYSONELESS HOMOLOG"/>
    <property type="match status" value="1"/>
</dbReference>